<dbReference type="Proteomes" id="UP000593567">
    <property type="component" value="Unassembled WGS sequence"/>
</dbReference>
<feature type="transmembrane region" description="Helical" evidence="1">
    <location>
        <begin position="263"/>
        <end position="283"/>
    </location>
</feature>
<evidence type="ECO:0000256" key="1">
    <source>
        <dbReference type="SAM" id="Phobius"/>
    </source>
</evidence>
<protein>
    <recommendedName>
        <fullName evidence="4">SLC16A14</fullName>
    </recommendedName>
</protein>
<feature type="transmembrane region" description="Helical" evidence="1">
    <location>
        <begin position="290"/>
        <end position="314"/>
    </location>
</feature>
<keyword evidence="1" id="KW-0472">Membrane</keyword>
<feature type="transmembrane region" description="Helical" evidence="1">
    <location>
        <begin position="202"/>
        <end position="224"/>
    </location>
</feature>
<keyword evidence="1" id="KW-0812">Transmembrane</keyword>
<dbReference type="InterPro" id="IPR036259">
    <property type="entry name" value="MFS_trans_sf"/>
</dbReference>
<accession>A0A7J7KSD6</accession>
<gene>
    <name evidence="2" type="ORF">EB796_000732</name>
</gene>
<dbReference type="Pfam" id="PF07690">
    <property type="entry name" value="MFS_1"/>
    <property type="match status" value="1"/>
</dbReference>
<dbReference type="EMBL" id="VXIV02000090">
    <property type="protein sequence ID" value="KAF6041015.1"/>
    <property type="molecule type" value="Genomic_DNA"/>
</dbReference>
<dbReference type="InterPro" id="IPR050327">
    <property type="entry name" value="Proton-linked_MCT"/>
</dbReference>
<organism evidence="2 3">
    <name type="scientific">Bugula neritina</name>
    <name type="common">Brown bryozoan</name>
    <name type="synonym">Sertularia neritina</name>
    <dbReference type="NCBI Taxonomy" id="10212"/>
    <lineage>
        <taxon>Eukaryota</taxon>
        <taxon>Metazoa</taxon>
        <taxon>Spiralia</taxon>
        <taxon>Lophotrochozoa</taxon>
        <taxon>Bryozoa</taxon>
        <taxon>Gymnolaemata</taxon>
        <taxon>Cheilostomatida</taxon>
        <taxon>Flustrina</taxon>
        <taxon>Buguloidea</taxon>
        <taxon>Bugulidae</taxon>
        <taxon>Bugula</taxon>
    </lineage>
</organism>
<feature type="transmembrane region" description="Helical" evidence="1">
    <location>
        <begin position="21"/>
        <end position="41"/>
    </location>
</feature>
<keyword evidence="1" id="KW-1133">Transmembrane helix</keyword>
<dbReference type="SUPFAM" id="SSF103473">
    <property type="entry name" value="MFS general substrate transporter"/>
    <property type="match status" value="1"/>
</dbReference>
<evidence type="ECO:0000313" key="2">
    <source>
        <dbReference type="EMBL" id="KAF6041015.1"/>
    </source>
</evidence>
<dbReference type="GO" id="GO:0008028">
    <property type="term" value="F:monocarboxylic acid transmembrane transporter activity"/>
    <property type="evidence" value="ECO:0007669"/>
    <property type="project" value="TreeGrafter"/>
</dbReference>
<feature type="transmembrane region" description="Helical" evidence="1">
    <location>
        <begin position="320"/>
        <end position="343"/>
    </location>
</feature>
<dbReference type="PANTHER" id="PTHR11360:SF284">
    <property type="entry name" value="EG:103B4.3 PROTEIN-RELATED"/>
    <property type="match status" value="1"/>
</dbReference>
<reference evidence="2" key="1">
    <citation type="submission" date="2020-06" db="EMBL/GenBank/DDBJ databases">
        <title>Draft genome of Bugula neritina, a colonial animal packing powerful symbionts and potential medicines.</title>
        <authorList>
            <person name="Rayko M."/>
        </authorList>
    </citation>
    <scope>NUCLEOTIDE SEQUENCE [LARGE SCALE GENOMIC DNA]</scope>
    <source>
        <strain evidence="2">Kwan_BN1</strain>
    </source>
</reference>
<proteinExistence type="predicted"/>
<keyword evidence="3" id="KW-1185">Reference proteome</keyword>
<sequence length="349" mass="37482">MSCCYSASSSILILYFERFKYIAFSVAMLGGYIGVVTWPLISQYLLSKFGYSVAMGIMSTFSIIHLLAGLSFSDPHLENKDTESNLKLSNEGKRKARVSADRDADDCVDNKLAAAFIETDAMDSIEAVEPNSETVVTETGEAPEVAAEEKKSLRQEFVTLFKLSEVWLLVISGIFWNAAGSGYIVLINDYIVNNTDLNELEAALGITIAGVANIIACICVALTGSLKFNRFILYMSSVSLATIGIFIALFATTKAVYYTSTSLYGLGIGVAVATILAVVSDLCSVSQLPLLFGIECFSEGLGGLSLIPVAAYIAENTEEKYGLLFVGSCGVVGALAMLAIVVLDARRRR</sequence>
<dbReference type="InterPro" id="IPR011701">
    <property type="entry name" value="MFS"/>
</dbReference>
<comment type="caution">
    <text evidence="2">The sequence shown here is derived from an EMBL/GenBank/DDBJ whole genome shotgun (WGS) entry which is preliminary data.</text>
</comment>
<name>A0A7J7KSD6_BUGNE</name>
<dbReference type="AlphaFoldDB" id="A0A7J7KSD6"/>
<dbReference type="Gene3D" id="1.20.1250.20">
    <property type="entry name" value="MFS general substrate transporter like domains"/>
    <property type="match status" value="1"/>
</dbReference>
<feature type="transmembrane region" description="Helical" evidence="1">
    <location>
        <begin position="53"/>
        <end position="72"/>
    </location>
</feature>
<dbReference type="PANTHER" id="PTHR11360">
    <property type="entry name" value="MONOCARBOXYLATE TRANSPORTER"/>
    <property type="match status" value="1"/>
</dbReference>
<evidence type="ECO:0008006" key="4">
    <source>
        <dbReference type="Google" id="ProtNLM"/>
    </source>
</evidence>
<dbReference type="OrthoDB" id="6286464at2759"/>
<evidence type="ECO:0000313" key="3">
    <source>
        <dbReference type="Proteomes" id="UP000593567"/>
    </source>
</evidence>
<feature type="transmembrane region" description="Helical" evidence="1">
    <location>
        <begin position="231"/>
        <end position="251"/>
    </location>
</feature>
<feature type="transmembrane region" description="Helical" evidence="1">
    <location>
        <begin position="166"/>
        <end position="187"/>
    </location>
</feature>